<evidence type="ECO:0000313" key="6">
    <source>
        <dbReference type="EMBL" id="GLS13788.1"/>
    </source>
</evidence>
<keyword evidence="2" id="KW-0285">Flavoprotein</keyword>
<comment type="cofactor">
    <cofactor evidence="1">
        <name>FAD</name>
        <dbReference type="ChEBI" id="CHEBI:57692"/>
    </cofactor>
</comment>
<keyword evidence="3" id="KW-0274">FAD</keyword>
<dbReference type="Pfam" id="PF00890">
    <property type="entry name" value="FAD_binding_2"/>
    <property type="match status" value="1"/>
</dbReference>
<dbReference type="PANTHER" id="PTHR43400">
    <property type="entry name" value="FUMARATE REDUCTASE"/>
    <property type="match status" value="1"/>
</dbReference>
<evidence type="ECO:0000256" key="1">
    <source>
        <dbReference type="ARBA" id="ARBA00001974"/>
    </source>
</evidence>
<dbReference type="Proteomes" id="UP001156903">
    <property type="component" value="Unassembled WGS sequence"/>
</dbReference>
<name>A0ABQ6C081_9BURK</name>
<evidence type="ECO:0000256" key="3">
    <source>
        <dbReference type="ARBA" id="ARBA00022827"/>
    </source>
</evidence>
<dbReference type="EMBL" id="BSPB01000006">
    <property type="protein sequence ID" value="GLS13788.1"/>
    <property type="molecule type" value="Genomic_DNA"/>
</dbReference>
<sequence>MASKSAYDLIVVGAGAGGMATALCAAHRGLDVLLCEASDFAGGTTAFSAGTLWVPGNRASQALGTADSVARARTYLDAVIGAHDPRGLRAAFLESAADAVDFLARHTQVRFAAAGLHPDYLISEGAATEGRAVAAVPYDGRLLGDDFRRVRPPLPDFMVLGGMMVGKADVQALIGRYRHWRHFLHVAKLVTRHAVDRLTHSRGTRLVMGNALVARFLASLQEAGVPVLYRSRMQVLRQVEGRVVGVELLTDEGPLSLTARCGVVLACGGLGRDEAWRRQFGPSEAGVSPSLVAPANLGEGVRSAASLGAHIDAHEGGYFWQPVSRVPTADGGHRLFPHLYLDRAKPGLIAVNRAGDRFTNEADSYHHFAEALWRQPPGPGAPAHLVCDARFVQRYGLGVIPPGTRRLRRYREQGYLLSAETLDGLAAQMGIPAATLRATVERFNALARNGTDTDWGKGRSVLNRFNGDAAHGPNPCLAPIQDGPFCALAIWQADAASSTGLSCDAHGRVLNAEEQPIAGLYAVGNDMASVMRGTYPGPGITLGPAITFGYRAATHAAASRPTATETGADTERTHS</sequence>
<evidence type="ECO:0000259" key="5">
    <source>
        <dbReference type="Pfam" id="PF00890"/>
    </source>
</evidence>
<feature type="domain" description="FAD-dependent oxidoreductase 2 FAD-binding" evidence="5">
    <location>
        <begin position="8"/>
        <end position="542"/>
    </location>
</feature>
<dbReference type="Gene3D" id="3.90.700.10">
    <property type="entry name" value="Succinate dehydrogenase/fumarate reductase flavoprotein, catalytic domain"/>
    <property type="match status" value="1"/>
</dbReference>
<dbReference type="InterPro" id="IPR027477">
    <property type="entry name" value="Succ_DH/fumarate_Rdtase_cat_sf"/>
</dbReference>
<evidence type="ECO:0000256" key="2">
    <source>
        <dbReference type="ARBA" id="ARBA00022630"/>
    </source>
</evidence>
<reference evidence="7" key="1">
    <citation type="journal article" date="2019" name="Int. J. Syst. Evol. Microbiol.">
        <title>The Global Catalogue of Microorganisms (GCM) 10K type strain sequencing project: providing services to taxonomists for standard genome sequencing and annotation.</title>
        <authorList>
            <consortium name="The Broad Institute Genomics Platform"/>
            <consortium name="The Broad Institute Genome Sequencing Center for Infectious Disease"/>
            <person name="Wu L."/>
            <person name="Ma J."/>
        </authorList>
    </citation>
    <scope>NUCLEOTIDE SEQUENCE [LARGE SCALE GENOMIC DNA]</scope>
    <source>
        <strain evidence="7">NBRC 109341</strain>
    </source>
</reference>
<dbReference type="SUPFAM" id="SSF51905">
    <property type="entry name" value="FAD/NAD(P)-binding domain"/>
    <property type="match status" value="1"/>
</dbReference>
<gene>
    <name evidence="6" type="ORF">GCM10007935_12180</name>
</gene>
<dbReference type="PANTHER" id="PTHR43400:SF10">
    <property type="entry name" value="3-OXOSTEROID 1-DEHYDROGENASE"/>
    <property type="match status" value="1"/>
</dbReference>
<dbReference type="Gene3D" id="3.50.50.60">
    <property type="entry name" value="FAD/NAD(P)-binding domain"/>
    <property type="match status" value="3"/>
</dbReference>
<dbReference type="PRINTS" id="PR00411">
    <property type="entry name" value="PNDRDTASEI"/>
</dbReference>
<dbReference type="InterPro" id="IPR036188">
    <property type="entry name" value="FAD/NAD-bd_sf"/>
</dbReference>
<proteinExistence type="predicted"/>
<evidence type="ECO:0000313" key="7">
    <source>
        <dbReference type="Proteomes" id="UP001156903"/>
    </source>
</evidence>
<keyword evidence="7" id="KW-1185">Reference proteome</keyword>
<comment type="caution">
    <text evidence="6">The sequence shown here is derived from an EMBL/GenBank/DDBJ whole genome shotgun (WGS) entry which is preliminary data.</text>
</comment>
<keyword evidence="4" id="KW-0560">Oxidoreductase</keyword>
<evidence type="ECO:0000256" key="4">
    <source>
        <dbReference type="ARBA" id="ARBA00023002"/>
    </source>
</evidence>
<organism evidence="6 7">
    <name type="scientific">Hydrogenophaga electricum</name>
    <dbReference type="NCBI Taxonomy" id="1230953"/>
    <lineage>
        <taxon>Bacteria</taxon>
        <taxon>Pseudomonadati</taxon>
        <taxon>Pseudomonadota</taxon>
        <taxon>Betaproteobacteria</taxon>
        <taxon>Burkholderiales</taxon>
        <taxon>Comamonadaceae</taxon>
        <taxon>Hydrogenophaga</taxon>
    </lineage>
</organism>
<dbReference type="InterPro" id="IPR003953">
    <property type="entry name" value="FAD-dep_OxRdtase_2_FAD-bd"/>
</dbReference>
<dbReference type="InterPro" id="IPR050315">
    <property type="entry name" value="FAD-oxidoreductase_2"/>
</dbReference>
<dbReference type="SUPFAM" id="SSF56425">
    <property type="entry name" value="Succinate dehydrogenase/fumarate reductase flavoprotein, catalytic domain"/>
    <property type="match status" value="1"/>
</dbReference>
<accession>A0ABQ6C081</accession>
<protein>
    <recommendedName>
        <fullName evidence="5">FAD-dependent oxidoreductase 2 FAD-binding domain-containing protein</fullName>
    </recommendedName>
</protein>
<dbReference type="RefSeq" id="WP_284307097.1">
    <property type="nucleotide sequence ID" value="NZ_BSPB01000006.1"/>
</dbReference>